<dbReference type="InterPro" id="IPR001387">
    <property type="entry name" value="Cro/C1-type_HTH"/>
</dbReference>
<dbReference type="Pfam" id="PF01381">
    <property type="entry name" value="HTH_3"/>
    <property type="match status" value="1"/>
</dbReference>
<dbReference type="SMART" id="SM00530">
    <property type="entry name" value="HTH_XRE"/>
    <property type="match status" value="1"/>
</dbReference>
<proteinExistence type="predicted"/>
<dbReference type="InterPro" id="IPR010982">
    <property type="entry name" value="Lambda_DNA-bd_dom_sf"/>
</dbReference>
<dbReference type="Gene3D" id="1.10.260.40">
    <property type="entry name" value="lambda repressor-like DNA-binding domains"/>
    <property type="match status" value="1"/>
</dbReference>
<dbReference type="RefSeq" id="WP_211682154.1">
    <property type="nucleotide sequence ID" value="NZ_JAGRQH010000005.1"/>
</dbReference>
<evidence type="ECO:0000256" key="3">
    <source>
        <dbReference type="ARBA" id="ARBA00023163"/>
    </source>
</evidence>
<reference evidence="5 6" key="1">
    <citation type="submission" date="2021-04" db="EMBL/GenBank/DDBJ databases">
        <title>The complete genome sequence of Neokomagataea sp. TBRC 2177.</title>
        <authorList>
            <person name="Charoenyingcharoen P."/>
            <person name="Yukphan P."/>
        </authorList>
    </citation>
    <scope>NUCLEOTIDE SEQUENCE [LARGE SCALE GENOMIC DNA]</scope>
    <source>
        <strain evidence="5 6">TBRC 2177</strain>
    </source>
</reference>
<sequence length="239" mass="25895">MTEQHLIGVRLKALRTQHGKARGARATQAEVADAVGIARSTLTAYEKGHDKPGRDTLVALAGYYGVSVEEILSGASPLQPIHTTQIEVRGDVQAGVWREAVEWPRADWYAITVPLDAAYAGLHRYGLLVKGDSMNKVFPDGSVVVVINLSDLGRMPHTGEIVVAVQRSKTTSDFEATVKAVQVRDDGEMILWPQSTNPDFAMPVRVPARGNEHDAGMPDVFIQALVVASYRPNPTVSFG</sequence>
<dbReference type="SUPFAM" id="SSF51306">
    <property type="entry name" value="LexA/Signal peptidase"/>
    <property type="match status" value="1"/>
</dbReference>
<organism evidence="5 6">
    <name type="scientific">Neokomagataea anthophila</name>
    <dbReference type="NCBI Taxonomy" id="2826925"/>
    <lineage>
        <taxon>Bacteria</taxon>
        <taxon>Pseudomonadati</taxon>
        <taxon>Pseudomonadota</taxon>
        <taxon>Alphaproteobacteria</taxon>
        <taxon>Acetobacterales</taxon>
        <taxon>Acetobacteraceae</taxon>
        <taxon>Neokomagataea</taxon>
    </lineage>
</organism>
<dbReference type="EMBL" id="JAGRQH010000005">
    <property type="protein sequence ID" value="MBR0560072.1"/>
    <property type="molecule type" value="Genomic_DNA"/>
</dbReference>
<dbReference type="Pfam" id="PF00717">
    <property type="entry name" value="Peptidase_S24"/>
    <property type="match status" value="1"/>
</dbReference>
<feature type="domain" description="HTH cro/C1-type" evidence="4">
    <location>
        <begin position="27"/>
        <end position="71"/>
    </location>
</feature>
<accession>A0ABS5E850</accession>
<dbReference type="PROSITE" id="PS50943">
    <property type="entry name" value="HTH_CROC1"/>
    <property type="match status" value="1"/>
</dbReference>
<evidence type="ECO:0000256" key="1">
    <source>
        <dbReference type="ARBA" id="ARBA00023015"/>
    </source>
</evidence>
<dbReference type="Proteomes" id="UP000677812">
    <property type="component" value="Unassembled WGS sequence"/>
</dbReference>
<dbReference type="Gene3D" id="2.10.109.10">
    <property type="entry name" value="Umud Fragment, subunit A"/>
    <property type="match status" value="1"/>
</dbReference>
<dbReference type="PANTHER" id="PTHR40661:SF3">
    <property type="entry name" value="FELS-1 PROPHAGE TRANSCRIPTIONAL REGULATOR"/>
    <property type="match status" value="1"/>
</dbReference>
<protein>
    <submittedName>
        <fullName evidence="5">Helix-turn-helix domain-containing protein</fullName>
    </submittedName>
</protein>
<gene>
    <name evidence="5" type="ORF">KB213_08400</name>
</gene>
<dbReference type="InterPro" id="IPR039418">
    <property type="entry name" value="LexA-like"/>
</dbReference>
<evidence type="ECO:0000256" key="2">
    <source>
        <dbReference type="ARBA" id="ARBA00023125"/>
    </source>
</evidence>
<dbReference type="CDD" id="cd00093">
    <property type="entry name" value="HTH_XRE"/>
    <property type="match status" value="1"/>
</dbReference>
<keyword evidence="2" id="KW-0238">DNA-binding</keyword>
<dbReference type="CDD" id="cd06529">
    <property type="entry name" value="S24_LexA-like"/>
    <property type="match status" value="1"/>
</dbReference>
<dbReference type="InterPro" id="IPR036286">
    <property type="entry name" value="LexA/Signal_pep-like_sf"/>
</dbReference>
<dbReference type="PANTHER" id="PTHR40661">
    <property type="match status" value="1"/>
</dbReference>
<evidence type="ECO:0000313" key="5">
    <source>
        <dbReference type="EMBL" id="MBR0560072.1"/>
    </source>
</evidence>
<keyword evidence="6" id="KW-1185">Reference proteome</keyword>
<keyword evidence="3" id="KW-0804">Transcription</keyword>
<keyword evidence="1" id="KW-0805">Transcription regulation</keyword>
<evidence type="ECO:0000259" key="4">
    <source>
        <dbReference type="PROSITE" id="PS50943"/>
    </source>
</evidence>
<name>A0ABS5E850_9PROT</name>
<dbReference type="SUPFAM" id="SSF47413">
    <property type="entry name" value="lambda repressor-like DNA-binding domains"/>
    <property type="match status" value="1"/>
</dbReference>
<comment type="caution">
    <text evidence="5">The sequence shown here is derived from an EMBL/GenBank/DDBJ whole genome shotgun (WGS) entry which is preliminary data.</text>
</comment>
<dbReference type="InterPro" id="IPR015927">
    <property type="entry name" value="Peptidase_S24_S26A/B/C"/>
</dbReference>
<evidence type="ECO:0000313" key="6">
    <source>
        <dbReference type="Proteomes" id="UP000677812"/>
    </source>
</evidence>